<proteinExistence type="predicted"/>
<protein>
    <submittedName>
        <fullName evidence="1">Uncharacterized protein</fullName>
    </submittedName>
</protein>
<evidence type="ECO:0000313" key="1">
    <source>
        <dbReference type="EMBL" id="GIU68055.1"/>
    </source>
</evidence>
<gene>
    <name evidence="1" type="ORF">PsB1_2209</name>
</gene>
<dbReference type="RefSeq" id="WP_284361605.1">
    <property type="nucleotide sequence ID" value="NZ_BPFZ01000018.1"/>
</dbReference>
<reference evidence="1" key="1">
    <citation type="submission" date="2021-05" db="EMBL/GenBank/DDBJ databases">
        <authorList>
            <person name="Tanabe Y."/>
        </authorList>
    </citation>
    <scope>NUCLEOTIDE SEQUENCE</scope>
    <source>
        <strain evidence="1">BOTRYCO-1</strain>
    </source>
</reference>
<dbReference type="EMBL" id="BPFZ01000018">
    <property type="protein sequence ID" value="GIU68055.1"/>
    <property type="molecule type" value="Genomic_DNA"/>
</dbReference>
<organism evidence="1 2">
    <name type="scientific">Candidatus Phycosocius spiralis</name>
    <dbReference type="NCBI Taxonomy" id="2815099"/>
    <lineage>
        <taxon>Bacteria</taxon>
        <taxon>Pseudomonadati</taxon>
        <taxon>Pseudomonadota</taxon>
        <taxon>Alphaproteobacteria</taxon>
        <taxon>Caulobacterales</taxon>
        <taxon>Caulobacterales incertae sedis</taxon>
        <taxon>Candidatus Phycosocius</taxon>
    </lineage>
</organism>
<reference evidence="1" key="2">
    <citation type="journal article" date="2023" name="ISME Commun">
        <title>Characterization of a bloom-associated alphaproteobacterial lineage, 'Candidatus Phycosocius': insights into freshwater algal-bacterial interactions.</title>
        <authorList>
            <person name="Tanabe Y."/>
            <person name="Yamaguchi H."/>
            <person name="Yoshida M."/>
            <person name="Kai A."/>
            <person name="Okazaki Y."/>
        </authorList>
    </citation>
    <scope>NUCLEOTIDE SEQUENCE</scope>
    <source>
        <strain evidence="1">BOTRYCO-1</strain>
    </source>
</reference>
<name>A0ABQ4PY99_9PROT</name>
<dbReference type="Proteomes" id="UP001161064">
    <property type="component" value="Unassembled WGS sequence"/>
</dbReference>
<accession>A0ABQ4PY99</accession>
<keyword evidence="2" id="KW-1185">Reference proteome</keyword>
<evidence type="ECO:0000313" key="2">
    <source>
        <dbReference type="Proteomes" id="UP001161064"/>
    </source>
</evidence>
<comment type="caution">
    <text evidence="1">The sequence shown here is derived from an EMBL/GenBank/DDBJ whole genome shotgun (WGS) entry which is preliminary data.</text>
</comment>
<sequence>MDNDVGIHNALEEHSRLKKRDQKAIEALLKGQERLMVKELMRRHLGSRSFFNMRVSKPEPDVLQHCRFLFDFQNMWQLCWTKLEM</sequence>